<dbReference type="EMBL" id="JAAOIW010000012">
    <property type="protein sequence ID" value="NHN33562.1"/>
    <property type="molecule type" value="Genomic_DNA"/>
</dbReference>
<sequence length="129" mass="14220">MTTAQLNFLSEEVPAYLIDNVRQGYATASFRLMLQQLEAYNDFEDETPDEIERIKAIALEGFKRQLAEAISQNNAHCGKPVNVAGTYSFETSEHTMLVSCSICGAYHEIKPAPATTNSESGQALNPMTL</sequence>
<evidence type="ECO:0000313" key="2">
    <source>
        <dbReference type="Proteomes" id="UP001165962"/>
    </source>
</evidence>
<gene>
    <name evidence="1" type="ORF">G9U52_27475</name>
</gene>
<keyword evidence="2" id="KW-1185">Reference proteome</keyword>
<accession>A0ABX0JAP9</accession>
<dbReference type="RefSeq" id="WP_166153862.1">
    <property type="nucleotide sequence ID" value="NZ_JAAOIW010000012.1"/>
</dbReference>
<organism evidence="1 2">
    <name type="scientific">Paenibacillus agricola</name>
    <dbReference type="NCBI Taxonomy" id="2716264"/>
    <lineage>
        <taxon>Bacteria</taxon>
        <taxon>Bacillati</taxon>
        <taxon>Bacillota</taxon>
        <taxon>Bacilli</taxon>
        <taxon>Bacillales</taxon>
        <taxon>Paenibacillaceae</taxon>
        <taxon>Paenibacillus</taxon>
    </lineage>
</organism>
<dbReference type="Proteomes" id="UP001165962">
    <property type="component" value="Unassembled WGS sequence"/>
</dbReference>
<evidence type="ECO:0000313" key="1">
    <source>
        <dbReference type="EMBL" id="NHN33562.1"/>
    </source>
</evidence>
<name>A0ABX0JAP9_9BACL</name>
<comment type="caution">
    <text evidence="1">The sequence shown here is derived from an EMBL/GenBank/DDBJ whole genome shotgun (WGS) entry which is preliminary data.</text>
</comment>
<reference evidence="1" key="1">
    <citation type="submission" date="2020-03" db="EMBL/GenBank/DDBJ databases">
        <title>Draft sequencing of Paenibacilllus sp. S3N08.</title>
        <authorList>
            <person name="Kim D.-U."/>
        </authorList>
    </citation>
    <scope>NUCLEOTIDE SEQUENCE</scope>
    <source>
        <strain evidence="1">S3N08</strain>
    </source>
</reference>
<protein>
    <submittedName>
        <fullName evidence="1">Uncharacterized protein</fullName>
    </submittedName>
</protein>
<proteinExistence type="predicted"/>